<dbReference type="CDD" id="cd03316">
    <property type="entry name" value="MR_like"/>
    <property type="match status" value="1"/>
</dbReference>
<keyword evidence="3" id="KW-0460">Magnesium</keyword>
<gene>
    <name evidence="5" type="ORF">FHS87_004671</name>
</gene>
<dbReference type="EC" id="5.5.1.-" evidence="5"/>
<dbReference type="InterPro" id="IPR029017">
    <property type="entry name" value="Enolase-like_N"/>
</dbReference>
<dbReference type="Proteomes" id="UP000580654">
    <property type="component" value="Unassembled WGS sequence"/>
</dbReference>
<dbReference type="SFLD" id="SFLDS00001">
    <property type="entry name" value="Enolase"/>
    <property type="match status" value="1"/>
</dbReference>
<dbReference type="GO" id="GO:0009063">
    <property type="term" value="P:amino acid catabolic process"/>
    <property type="evidence" value="ECO:0007669"/>
    <property type="project" value="InterPro"/>
</dbReference>
<feature type="domain" description="Mandelate racemase/muconate lactonizing enzyme C-terminal" evidence="4">
    <location>
        <begin position="143"/>
        <end position="239"/>
    </location>
</feature>
<comment type="cofactor">
    <cofactor evidence="1">
        <name>Mg(2+)</name>
        <dbReference type="ChEBI" id="CHEBI:18420"/>
    </cofactor>
</comment>
<evidence type="ECO:0000313" key="6">
    <source>
        <dbReference type="Proteomes" id="UP000580654"/>
    </source>
</evidence>
<dbReference type="Gene3D" id="3.20.20.120">
    <property type="entry name" value="Enolase-like C-terminal domain"/>
    <property type="match status" value="1"/>
</dbReference>
<accession>A0A840YIZ7</accession>
<keyword evidence="5" id="KW-0413">Isomerase</keyword>
<dbReference type="AlphaFoldDB" id="A0A840YIZ7"/>
<keyword evidence="2" id="KW-0479">Metal-binding</keyword>
<dbReference type="InterPro" id="IPR013341">
    <property type="entry name" value="Mandelate_racemase_N_dom"/>
</dbReference>
<dbReference type="GO" id="GO:0016052">
    <property type="term" value="P:carbohydrate catabolic process"/>
    <property type="evidence" value="ECO:0007669"/>
    <property type="project" value="TreeGrafter"/>
</dbReference>
<comment type="caution">
    <text evidence="5">The sequence shown here is derived from an EMBL/GenBank/DDBJ whole genome shotgun (WGS) entry which is preliminary data.</text>
</comment>
<dbReference type="Pfam" id="PF02746">
    <property type="entry name" value="MR_MLE_N"/>
    <property type="match status" value="1"/>
</dbReference>
<dbReference type="InterPro" id="IPR013342">
    <property type="entry name" value="Mandelate_racemase_C"/>
</dbReference>
<organism evidence="5 6">
    <name type="scientific">Muricoccus pecuniae</name>
    <dbReference type="NCBI Taxonomy" id="693023"/>
    <lineage>
        <taxon>Bacteria</taxon>
        <taxon>Pseudomonadati</taxon>
        <taxon>Pseudomonadota</taxon>
        <taxon>Alphaproteobacteria</taxon>
        <taxon>Acetobacterales</taxon>
        <taxon>Roseomonadaceae</taxon>
        <taxon>Muricoccus</taxon>
    </lineage>
</organism>
<protein>
    <submittedName>
        <fullName evidence="5">D-galactarolactone cycloisomerase</fullName>
        <ecNumber evidence="5">5.5.1.-</ecNumber>
    </submittedName>
</protein>
<dbReference type="PANTHER" id="PTHR13794:SF58">
    <property type="entry name" value="MITOCHONDRIAL ENOLASE SUPERFAMILY MEMBER 1"/>
    <property type="match status" value="1"/>
</dbReference>
<dbReference type="GO" id="GO:0016836">
    <property type="term" value="F:hydro-lyase activity"/>
    <property type="evidence" value="ECO:0007669"/>
    <property type="project" value="TreeGrafter"/>
</dbReference>
<dbReference type="InterPro" id="IPR029065">
    <property type="entry name" value="Enolase_C-like"/>
</dbReference>
<dbReference type="Gene3D" id="3.30.390.10">
    <property type="entry name" value="Enolase-like, N-terminal domain"/>
    <property type="match status" value="1"/>
</dbReference>
<proteinExistence type="predicted"/>
<dbReference type="GO" id="GO:0000287">
    <property type="term" value="F:magnesium ion binding"/>
    <property type="evidence" value="ECO:0007669"/>
    <property type="project" value="TreeGrafter"/>
</dbReference>
<dbReference type="GO" id="GO:0016853">
    <property type="term" value="F:isomerase activity"/>
    <property type="evidence" value="ECO:0007669"/>
    <property type="project" value="UniProtKB-KW"/>
</dbReference>
<keyword evidence="6" id="KW-1185">Reference proteome</keyword>
<dbReference type="InterPro" id="IPR018110">
    <property type="entry name" value="Mandel_Rmase/mucon_lact_enz_CS"/>
</dbReference>
<dbReference type="SUPFAM" id="SSF54826">
    <property type="entry name" value="Enolase N-terminal domain-like"/>
    <property type="match status" value="1"/>
</dbReference>
<dbReference type="PANTHER" id="PTHR13794">
    <property type="entry name" value="ENOLASE SUPERFAMILY, MANDELATE RACEMASE"/>
    <property type="match status" value="1"/>
</dbReference>
<dbReference type="InterPro" id="IPR046945">
    <property type="entry name" value="RHMD-like"/>
</dbReference>
<sequence length="380" mass="39800">MTAIEGFHVGFAPSPALGNASTFIRRRDFLLLRLKGEDGTVGWGEVFNSPFAAAGFVRSRLAPLVLGQPAAEMGRLYQAMLGTLGYDRRGAAMMAVSAVDMALHDLAARARGISVARMLGGALRDRMLAYASGPFIAEGGAPYGAYPAQIEALLGRGFRAIKPRVGFAPRLDGAVMRAARRQVGDDVALMVDVNQGYSVGAAIESARHMEEADLLWIEEPLGPEDIGGYRAVAASARCAIAGGEALASLAAFRDFLEARTFSVLQPDLTVCGGFSGLRRVAALADAYDLPVMPHVFGTCVNAHAALQMGALLTARRGGGPAAYPFVEVDATANPLLSLGGAIAPRTDGTLAVPDAPGIGLELDPTRLEPWLSEHWALDAG</sequence>
<evidence type="ECO:0000313" key="5">
    <source>
        <dbReference type="EMBL" id="MBB5696597.1"/>
    </source>
</evidence>
<reference evidence="5 6" key="1">
    <citation type="submission" date="2020-08" db="EMBL/GenBank/DDBJ databases">
        <title>Genomic Encyclopedia of Type Strains, Phase IV (KMG-IV): sequencing the most valuable type-strain genomes for metagenomic binning, comparative biology and taxonomic classification.</title>
        <authorList>
            <person name="Goeker M."/>
        </authorList>
    </citation>
    <scope>NUCLEOTIDE SEQUENCE [LARGE SCALE GENOMIC DNA]</scope>
    <source>
        <strain evidence="5 6">DSM 25622</strain>
    </source>
</reference>
<dbReference type="SMART" id="SM00922">
    <property type="entry name" value="MR_MLE"/>
    <property type="match status" value="1"/>
</dbReference>
<evidence type="ECO:0000256" key="2">
    <source>
        <dbReference type="ARBA" id="ARBA00022723"/>
    </source>
</evidence>
<dbReference type="Pfam" id="PF13378">
    <property type="entry name" value="MR_MLE_C"/>
    <property type="match status" value="1"/>
</dbReference>
<evidence type="ECO:0000259" key="4">
    <source>
        <dbReference type="SMART" id="SM00922"/>
    </source>
</evidence>
<dbReference type="SUPFAM" id="SSF51604">
    <property type="entry name" value="Enolase C-terminal domain-like"/>
    <property type="match status" value="1"/>
</dbReference>
<dbReference type="InterPro" id="IPR036849">
    <property type="entry name" value="Enolase-like_C_sf"/>
</dbReference>
<name>A0A840YIZ7_9PROT</name>
<dbReference type="EMBL" id="JACIJD010000062">
    <property type="protein sequence ID" value="MBB5696597.1"/>
    <property type="molecule type" value="Genomic_DNA"/>
</dbReference>
<dbReference type="SFLD" id="SFLDG00179">
    <property type="entry name" value="mandelate_racemase"/>
    <property type="match status" value="1"/>
</dbReference>
<dbReference type="PROSITE" id="PS00909">
    <property type="entry name" value="MR_MLE_2"/>
    <property type="match status" value="1"/>
</dbReference>
<evidence type="ECO:0000256" key="3">
    <source>
        <dbReference type="ARBA" id="ARBA00022842"/>
    </source>
</evidence>
<evidence type="ECO:0000256" key="1">
    <source>
        <dbReference type="ARBA" id="ARBA00001946"/>
    </source>
</evidence>